<dbReference type="InParanoid" id="A0A804IKX1"/>
<sequence>MWMPGIIIFFSQIENSKLMACSIYFCNFVFLKSLCNWKASQHGRHGRGEWLCHAEEELHPRNNTKRSTISLFSTAYSGRHSIFIHHSLILLLIVPDDADLAVELKTSDRQTNLRSVLLHQVEDAGDVHVNLRAALESKPHLGEPSPPRMPTG</sequence>
<dbReference type="AlphaFoldDB" id="A0A804IKX1"/>
<keyword evidence="3" id="KW-1185">Reference proteome</keyword>
<evidence type="ECO:0000313" key="2">
    <source>
        <dbReference type="EnsemblPlants" id="Ma04_p04230.1"/>
    </source>
</evidence>
<dbReference type="EnsemblPlants" id="Ma04_t04230.1">
    <property type="protein sequence ID" value="Ma04_p04230.1"/>
    <property type="gene ID" value="Ma04_g04230"/>
</dbReference>
<accession>A0A804IKX1</accession>
<reference evidence="2" key="2">
    <citation type="submission" date="2021-05" db="UniProtKB">
        <authorList>
            <consortium name="EnsemblPlants"/>
        </authorList>
    </citation>
    <scope>IDENTIFICATION</scope>
    <source>
        <strain evidence="2">subsp. malaccensis</strain>
    </source>
</reference>
<reference evidence="1" key="1">
    <citation type="submission" date="2021-03" db="EMBL/GenBank/DDBJ databases">
        <authorList>
            <consortium name="Genoscope - CEA"/>
            <person name="William W."/>
        </authorList>
    </citation>
    <scope>NUCLEOTIDE SEQUENCE</scope>
    <source>
        <strain evidence="1">Doubled-haploid Pahang</strain>
    </source>
</reference>
<dbReference type="Gramene" id="Ma04_t04230.1">
    <property type="protein sequence ID" value="Ma04_p04230.1"/>
    <property type="gene ID" value="Ma04_g04230"/>
</dbReference>
<evidence type="ECO:0000313" key="3">
    <source>
        <dbReference type="Proteomes" id="UP000012960"/>
    </source>
</evidence>
<organism evidence="2 3">
    <name type="scientific">Musa acuminata subsp. malaccensis</name>
    <name type="common">Wild banana</name>
    <name type="synonym">Musa malaccensis</name>
    <dbReference type="NCBI Taxonomy" id="214687"/>
    <lineage>
        <taxon>Eukaryota</taxon>
        <taxon>Viridiplantae</taxon>
        <taxon>Streptophyta</taxon>
        <taxon>Embryophyta</taxon>
        <taxon>Tracheophyta</taxon>
        <taxon>Spermatophyta</taxon>
        <taxon>Magnoliopsida</taxon>
        <taxon>Liliopsida</taxon>
        <taxon>Zingiberales</taxon>
        <taxon>Musaceae</taxon>
        <taxon>Musa</taxon>
    </lineage>
</organism>
<name>A0A804IKX1_MUSAM</name>
<proteinExistence type="predicted"/>
<evidence type="ECO:0000313" key="1">
    <source>
        <dbReference type="EMBL" id="CAG1841159.1"/>
    </source>
</evidence>
<dbReference type="Proteomes" id="UP000012960">
    <property type="component" value="Unplaced"/>
</dbReference>
<dbReference type="EMBL" id="HG996469">
    <property type="protein sequence ID" value="CAG1841159.1"/>
    <property type="molecule type" value="Genomic_DNA"/>
</dbReference>
<protein>
    <submittedName>
        <fullName evidence="1">(wild Malaysian banana) hypothetical protein</fullName>
    </submittedName>
</protein>
<gene>
    <name evidence="1" type="ORF">GSMUA_109530.1</name>
</gene>